<name>W1NJE7_AMBTC</name>
<dbReference type="HOGENOM" id="CLU_2486348_0_0_1"/>
<feature type="region of interest" description="Disordered" evidence="1">
    <location>
        <begin position="1"/>
        <end position="20"/>
    </location>
</feature>
<keyword evidence="3" id="KW-1185">Reference proteome</keyword>
<reference evidence="3" key="1">
    <citation type="journal article" date="2013" name="Science">
        <title>The Amborella genome and the evolution of flowering plants.</title>
        <authorList>
            <consortium name="Amborella Genome Project"/>
        </authorList>
    </citation>
    <scope>NUCLEOTIDE SEQUENCE [LARGE SCALE GENOMIC DNA]</scope>
</reference>
<feature type="compositionally biased region" description="Pro residues" evidence="1">
    <location>
        <begin position="7"/>
        <end position="19"/>
    </location>
</feature>
<proteinExistence type="predicted"/>
<evidence type="ECO:0000313" key="3">
    <source>
        <dbReference type="Proteomes" id="UP000017836"/>
    </source>
</evidence>
<dbReference type="AlphaFoldDB" id="W1NJE7"/>
<protein>
    <submittedName>
        <fullName evidence="2">Uncharacterized protein</fullName>
    </submittedName>
</protein>
<evidence type="ECO:0000256" key="1">
    <source>
        <dbReference type="SAM" id="MobiDB-lite"/>
    </source>
</evidence>
<organism evidence="2 3">
    <name type="scientific">Amborella trichopoda</name>
    <dbReference type="NCBI Taxonomy" id="13333"/>
    <lineage>
        <taxon>Eukaryota</taxon>
        <taxon>Viridiplantae</taxon>
        <taxon>Streptophyta</taxon>
        <taxon>Embryophyta</taxon>
        <taxon>Tracheophyta</taxon>
        <taxon>Spermatophyta</taxon>
        <taxon>Magnoliopsida</taxon>
        <taxon>Amborellales</taxon>
        <taxon>Amborellaceae</taxon>
        <taxon>Amborella</taxon>
    </lineage>
</organism>
<sequence length="87" mass="9819">MVALPDASPPSSEPSPPSPHFMNLPSLKMIFTRLPKLLKTLPPHLLNLFPLTQVFIDPSKLPKIHPSCLLISLFLIPTLLRLYEKLR</sequence>
<dbReference type="Gramene" id="ERM95902">
    <property type="protein sequence ID" value="ERM95902"/>
    <property type="gene ID" value="AMTR_s00060p00162840"/>
</dbReference>
<evidence type="ECO:0000313" key="2">
    <source>
        <dbReference type="EMBL" id="ERM95902.1"/>
    </source>
</evidence>
<dbReference type="Proteomes" id="UP000017836">
    <property type="component" value="Unassembled WGS sequence"/>
</dbReference>
<gene>
    <name evidence="2" type="ORF">AMTR_s00060p00162840</name>
</gene>
<dbReference type="EMBL" id="KI397373">
    <property type="protein sequence ID" value="ERM95902.1"/>
    <property type="molecule type" value="Genomic_DNA"/>
</dbReference>
<accession>W1NJE7</accession>